<dbReference type="InterPro" id="IPR053781">
    <property type="entry name" value="F-box_AtFBL13-like"/>
</dbReference>
<accession>A0A0D9WVD4</accession>
<evidence type="ECO:0000259" key="1">
    <source>
        <dbReference type="Pfam" id="PF00646"/>
    </source>
</evidence>
<dbReference type="InterPro" id="IPR036047">
    <property type="entry name" value="F-box-like_dom_sf"/>
</dbReference>
<organism evidence="2 3">
    <name type="scientific">Leersia perrieri</name>
    <dbReference type="NCBI Taxonomy" id="77586"/>
    <lineage>
        <taxon>Eukaryota</taxon>
        <taxon>Viridiplantae</taxon>
        <taxon>Streptophyta</taxon>
        <taxon>Embryophyta</taxon>
        <taxon>Tracheophyta</taxon>
        <taxon>Spermatophyta</taxon>
        <taxon>Magnoliopsida</taxon>
        <taxon>Liliopsida</taxon>
        <taxon>Poales</taxon>
        <taxon>Poaceae</taxon>
        <taxon>BOP clade</taxon>
        <taxon>Oryzoideae</taxon>
        <taxon>Oryzeae</taxon>
        <taxon>Oryzinae</taxon>
        <taxon>Leersia</taxon>
    </lineage>
</organism>
<dbReference type="Gramene" id="LPERR07G02420.1">
    <property type="protein sequence ID" value="LPERR07G02420.1"/>
    <property type="gene ID" value="LPERR07G02420"/>
</dbReference>
<dbReference type="AlphaFoldDB" id="A0A0D9WVD4"/>
<proteinExistence type="predicted"/>
<reference evidence="2 3" key="1">
    <citation type="submission" date="2012-08" db="EMBL/GenBank/DDBJ databases">
        <title>Oryza genome evolution.</title>
        <authorList>
            <person name="Wing R.A."/>
        </authorList>
    </citation>
    <scope>NUCLEOTIDE SEQUENCE</scope>
</reference>
<dbReference type="InterPro" id="IPR001810">
    <property type="entry name" value="F-box_dom"/>
</dbReference>
<reference evidence="3" key="2">
    <citation type="submission" date="2013-12" db="EMBL/GenBank/DDBJ databases">
        <authorList>
            <person name="Yu Y."/>
            <person name="Lee S."/>
            <person name="de Baynast K."/>
            <person name="Wissotski M."/>
            <person name="Liu L."/>
            <person name="Talag J."/>
            <person name="Goicoechea J."/>
            <person name="Angelova A."/>
            <person name="Jetty R."/>
            <person name="Kudrna D."/>
            <person name="Golser W."/>
            <person name="Rivera L."/>
            <person name="Zhang J."/>
            <person name="Wing R."/>
        </authorList>
    </citation>
    <scope>NUCLEOTIDE SEQUENCE</scope>
</reference>
<name>A0A0D9WVD4_9ORYZ</name>
<sequence length="417" mass="46369">MDHGDGELPAAKHLELAADEDRFSALPDDILIQILLRLGDRHSTSAAARTSVLSRRWRHLWYLLPEFDFAPESGGHIIRAILAAHEAPSLRRLSVFAEDTSPGPIAEWLPAASPLPCFGSATSLDLHLGCHALALPPSGVFARLTNLALRYVRFCGPCDLGDAVSSPRSPLLKKLTIWDTRGLSNLVIHSASLLDLELKCLEGLQLLDVLALALEALIVISCFFGHSTQSQPVANISAPKVETLQWGDAFDPSTVHFCKMANLQLLRPYHFFVYGPEDSNSTAGNQDCLRLLQRFQFDAIHTLSFVLGYETANVACDSDCVCDLPPNWIFEELRLNFLHEVEITHLRGTEHEMAFVKRLFSWATALKEMIIVFHFSISESTAKELCRKLLSFSRPGISMEFYLCPSGFGRVLYVPEE</sequence>
<dbReference type="Pfam" id="PF00646">
    <property type="entry name" value="F-box"/>
    <property type="match status" value="1"/>
</dbReference>
<dbReference type="PANTHER" id="PTHR34709">
    <property type="entry name" value="OS10G0396666 PROTEIN"/>
    <property type="match status" value="1"/>
</dbReference>
<evidence type="ECO:0000313" key="2">
    <source>
        <dbReference type="EnsemblPlants" id="LPERR07G02420.1"/>
    </source>
</evidence>
<dbReference type="STRING" id="77586.A0A0D9WVD4"/>
<evidence type="ECO:0000313" key="3">
    <source>
        <dbReference type="Proteomes" id="UP000032180"/>
    </source>
</evidence>
<keyword evidence="3" id="KW-1185">Reference proteome</keyword>
<reference evidence="2" key="3">
    <citation type="submission" date="2015-04" db="UniProtKB">
        <authorList>
            <consortium name="EnsemblPlants"/>
        </authorList>
    </citation>
    <scope>IDENTIFICATION</scope>
</reference>
<dbReference type="EnsemblPlants" id="LPERR07G02420.1">
    <property type="protein sequence ID" value="LPERR07G02420.1"/>
    <property type="gene ID" value="LPERR07G02420"/>
</dbReference>
<dbReference type="HOGENOM" id="CLU_017148_6_1_1"/>
<protein>
    <recommendedName>
        <fullName evidence="1">F-box domain-containing protein</fullName>
    </recommendedName>
</protein>
<dbReference type="eggNOG" id="ENOG502QWF7">
    <property type="taxonomic scope" value="Eukaryota"/>
</dbReference>
<feature type="domain" description="F-box" evidence="1">
    <location>
        <begin position="23"/>
        <end position="62"/>
    </location>
</feature>
<dbReference type="CDD" id="cd22160">
    <property type="entry name" value="F-box_AtFBL13-like"/>
    <property type="match status" value="1"/>
</dbReference>
<dbReference type="Proteomes" id="UP000032180">
    <property type="component" value="Chromosome 7"/>
</dbReference>
<dbReference type="InterPro" id="IPR055312">
    <property type="entry name" value="FBL15-like"/>
</dbReference>
<dbReference type="SUPFAM" id="SSF81383">
    <property type="entry name" value="F-box domain"/>
    <property type="match status" value="1"/>
</dbReference>
<dbReference type="PANTHER" id="PTHR34709:SF61">
    <property type="entry name" value="OS07G0229100 PROTEIN"/>
    <property type="match status" value="1"/>
</dbReference>